<dbReference type="EMBL" id="JPGK01000006">
    <property type="protein sequence ID" value="KGA93412.1"/>
    <property type="molecule type" value="Genomic_DNA"/>
</dbReference>
<organism evidence="3 4">
    <name type="scientific">Leptospirillum ferriphilum</name>
    <dbReference type="NCBI Taxonomy" id="178606"/>
    <lineage>
        <taxon>Bacteria</taxon>
        <taxon>Pseudomonadati</taxon>
        <taxon>Nitrospirota</taxon>
        <taxon>Nitrospiria</taxon>
        <taxon>Nitrospirales</taxon>
        <taxon>Nitrospiraceae</taxon>
        <taxon>Leptospirillum</taxon>
    </lineage>
</organism>
<proteinExistence type="inferred from homology"/>
<comment type="caution">
    <text evidence="3">The sequence shown here is derived from an EMBL/GenBank/DDBJ whole genome shotgun (WGS) entry which is preliminary data.</text>
</comment>
<dbReference type="NCBIfam" id="TIGR01552">
    <property type="entry name" value="phd_fam"/>
    <property type="match status" value="1"/>
</dbReference>
<evidence type="ECO:0000313" key="3">
    <source>
        <dbReference type="EMBL" id="KGA93412.1"/>
    </source>
</evidence>
<evidence type="ECO:0000256" key="2">
    <source>
        <dbReference type="RuleBase" id="RU362080"/>
    </source>
</evidence>
<accession>A0A094WCM7</accession>
<sequence length="103" mass="11820">MNIHEAKRHLSRLLEQAVNGEEIVIVKSGKPVVKLVSFEEPCLRLGFLEGKSGFRTISTNRFPMNTRPVHRRQSFSCQGEMNLLLDTHTLPSPEQCSRSVYFY</sequence>
<dbReference type="AlphaFoldDB" id="A0A094WCM7"/>
<evidence type="ECO:0000313" key="4">
    <source>
        <dbReference type="Proteomes" id="UP000029452"/>
    </source>
</evidence>
<dbReference type="RefSeq" id="WP_036082695.1">
    <property type="nucleotide sequence ID" value="NZ_JPGK01000006.1"/>
</dbReference>
<dbReference type="PATRIC" id="fig|178606.4.peg.1623"/>
<dbReference type="InterPro" id="IPR006442">
    <property type="entry name" value="Antitoxin_Phd/YefM"/>
</dbReference>
<dbReference type="Pfam" id="PF02604">
    <property type="entry name" value="PhdYeFM_antitox"/>
    <property type="match status" value="1"/>
</dbReference>
<dbReference type="InterPro" id="IPR036165">
    <property type="entry name" value="YefM-like_sf"/>
</dbReference>
<dbReference type="SUPFAM" id="SSF143120">
    <property type="entry name" value="YefM-like"/>
    <property type="match status" value="1"/>
</dbReference>
<name>A0A094WCM7_9BACT</name>
<reference evidence="3 4" key="1">
    <citation type="submission" date="2014-06" db="EMBL/GenBank/DDBJ databases">
        <title>Draft genome sequence of iron oxidizing acidophile Leptospirillum ferriphilum DSM14647.</title>
        <authorList>
            <person name="Cardenas J.P."/>
            <person name="Lazcano M."/>
            <person name="Ossandon F.J."/>
            <person name="Corbett M."/>
            <person name="Holmes D.S."/>
            <person name="Watkin E."/>
        </authorList>
    </citation>
    <scope>NUCLEOTIDE SEQUENCE [LARGE SCALE GENOMIC DNA]</scope>
    <source>
        <strain evidence="3 4">DSM 14647</strain>
    </source>
</reference>
<dbReference type="Proteomes" id="UP000029452">
    <property type="component" value="Unassembled WGS sequence"/>
</dbReference>
<dbReference type="Gene3D" id="3.40.1620.10">
    <property type="entry name" value="YefM-like domain"/>
    <property type="match status" value="1"/>
</dbReference>
<comment type="similarity">
    <text evidence="1 2">Belongs to the phD/YefM antitoxin family.</text>
</comment>
<evidence type="ECO:0000256" key="1">
    <source>
        <dbReference type="ARBA" id="ARBA00009981"/>
    </source>
</evidence>
<protein>
    <recommendedName>
        <fullName evidence="2">Antitoxin</fullName>
    </recommendedName>
</protein>
<gene>
    <name evidence="3" type="ORF">LptCag_0025</name>
</gene>
<comment type="function">
    <text evidence="2">Antitoxin component of a type II toxin-antitoxin (TA) system.</text>
</comment>